<reference evidence="5" key="1">
    <citation type="submission" date="2021-04" db="EMBL/GenBank/DDBJ databases">
        <title>First draft genome resource for Brassicaceae pathogens Fusarium oxysporum f. sp. raphani and Fusarium oxysporum f. sp. rapae.</title>
        <authorList>
            <person name="Asai S."/>
        </authorList>
    </citation>
    <scope>NUCLEOTIDE SEQUENCE</scope>
    <source>
        <strain evidence="5">Tf1262</strain>
    </source>
</reference>
<evidence type="ECO:0000313" key="5">
    <source>
        <dbReference type="EMBL" id="KAG7438241.1"/>
    </source>
</evidence>
<dbReference type="InterPro" id="IPR002213">
    <property type="entry name" value="UDP_glucos_trans"/>
</dbReference>
<dbReference type="EMBL" id="JAELUR010000001">
    <property type="protein sequence ID" value="KAG7438241.1"/>
    <property type="molecule type" value="Genomic_DNA"/>
</dbReference>
<gene>
    <name evidence="5" type="primary">UGT80A2-0</name>
    <name evidence="5" type="ORF">Forpi1262_v001995</name>
</gene>
<dbReference type="GO" id="GO:0016906">
    <property type="term" value="F:sterol 3-beta-glucosyltransferase activity"/>
    <property type="evidence" value="ECO:0007669"/>
    <property type="project" value="UniProtKB-ARBA"/>
</dbReference>
<dbReference type="CDD" id="cd03784">
    <property type="entry name" value="GT1_Gtf-like"/>
    <property type="match status" value="1"/>
</dbReference>
<dbReference type="FunFam" id="3.40.50.2000:FF:000009">
    <property type="entry name" value="Sterol 3-beta-glucosyltransferase UGT80A2"/>
    <property type="match status" value="1"/>
</dbReference>
<dbReference type="SUPFAM" id="SSF53756">
    <property type="entry name" value="UDP-Glycosyltransferase/glycogen phosphorylase"/>
    <property type="match status" value="1"/>
</dbReference>
<protein>
    <submittedName>
        <fullName evidence="5">Sterol 3-beta-glucosyltransferase UGT80A2</fullName>
    </submittedName>
</protein>
<dbReference type="AlphaFoldDB" id="A0A8J5PWY5"/>
<dbReference type="PANTHER" id="PTHR48050">
    <property type="entry name" value="STEROL 3-BETA-GLUCOSYLTRANSFERASE"/>
    <property type="match status" value="1"/>
</dbReference>
<dbReference type="Gene3D" id="3.40.50.2000">
    <property type="entry name" value="Glycogen Phosphorylase B"/>
    <property type="match status" value="2"/>
</dbReference>
<feature type="domain" description="Glycosyltransferase family 28 N-terminal" evidence="3">
    <location>
        <begin position="100"/>
        <end position="247"/>
    </location>
</feature>
<evidence type="ECO:0000256" key="2">
    <source>
        <dbReference type="SAM" id="MobiDB-lite"/>
    </source>
</evidence>
<evidence type="ECO:0000259" key="4">
    <source>
        <dbReference type="Pfam" id="PF06722"/>
    </source>
</evidence>
<dbReference type="InterPro" id="IPR010610">
    <property type="entry name" value="EryCIII-like_C"/>
</dbReference>
<accession>A0A8J5PWY5</accession>
<sequence length="857" mass="93214">MSSSQDDQYNQQTRYFELAANGENAAQLPDDPPPYEALAELEATTVGREDGRIDIDLNSRLVRRLSRLVPAEKVPLSYEEHPSRPPDYAETSERSIRLNIVIQVVGSRGDVQPFVALGSELQRHGHRVRLATHGQFDKFVRDSGLEFFSIGGDPAELMAYMVKNPGLFPSMKTLRGREIQRKRKMVDEMLYKCWKSCIEPDESNGQPFVADAIIANPPSFAHIHCAQALGVPLHLMFTMPWTSTREFCHPLANLRANGSDMSASAANYVSYSLVEWMTWQGLGDIINAWRKAIDLEPIPFSEGPCLTETLGVPVTYCWSPALVPKPADWPENIDVCGFFFREAPSYEPEAALAEFLSSGPPPVYIGFGSIVIDEPEKLTATIMDAVRATNTRAIVSRGWSKLGGHSPGDDQVFFLGDCPHEWLFQHVTAVVHHGGAGTTACGLLNAKPTTIVPFFGDQPFWGNMVHAGGAGPAPIPFKSLNCQNLAEAIRFCLTPEASAAARQIADKMSNEAGVRRAVASFHANFPLNDMRCDTLPNQAAVWSYERKGKRIKLSKLAAEVLVEADKVSWKNLKPYQSQPVHIENRRWDPVTATLSTLAATGLGIVNSASDIVVKPIQALRPVTPNGGRASSIRDSEIRSGTNSRRGSEESVFGRPAGLDLPPEQKSTHYKDEQHGAVAAVLGSASGVGGVIKHYSKGVLLDLPYAITEGMRNAPKLYGGEAYNPGAVTDWKSGGIAGGKNFAHGIVEGIGGIVMEPVRGAKREGASGAAKGVGIGLLNLGTKMASGAIGLVAMPGQGIYQSGRALMKRKTVKSIMEARRVEGHYSFERTDTTDLQKHRTIVIETFERLSKGPKDPNW</sequence>
<evidence type="ECO:0000259" key="3">
    <source>
        <dbReference type="Pfam" id="PF03033"/>
    </source>
</evidence>
<feature type="region of interest" description="Disordered" evidence="2">
    <location>
        <begin position="1"/>
        <end position="33"/>
    </location>
</feature>
<comment type="caution">
    <text evidence="5">The sequence shown here is derived from an EMBL/GenBank/DDBJ whole genome shotgun (WGS) entry which is preliminary data.</text>
</comment>
<dbReference type="GO" id="GO:0005975">
    <property type="term" value="P:carbohydrate metabolic process"/>
    <property type="evidence" value="ECO:0007669"/>
    <property type="project" value="InterPro"/>
</dbReference>
<feature type="domain" description="Erythromycin biosynthesis protein CIII-like C-terminal" evidence="4">
    <location>
        <begin position="414"/>
        <end position="510"/>
    </location>
</feature>
<dbReference type="InterPro" id="IPR004276">
    <property type="entry name" value="GlycoTrans_28_N"/>
</dbReference>
<dbReference type="Proteomes" id="UP000693942">
    <property type="component" value="Unassembled WGS sequence"/>
</dbReference>
<name>A0A8J5PWY5_FUSOX</name>
<dbReference type="Pfam" id="PF03033">
    <property type="entry name" value="Glyco_transf_28"/>
    <property type="match status" value="1"/>
</dbReference>
<dbReference type="InterPro" id="IPR050426">
    <property type="entry name" value="Glycosyltransferase_28"/>
</dbReference>
<keyword evidence="1" id="KW-0808">Transferase</keyword>
<dbReference type="Pfam" id="PF06722">
    <property type="entry name" value="EryCIII-like_C"/>
    <property type="match status" value="1"/>
</dbReference>
<dbReference type="FunFam" id="3.40.50.2000:FF:000100">
    <property type="entry name" value="Glycosyltransferase family 1 protein"/>
    <property type="match status" value="1"/>
</dbReference>
<organism evidence="5 6">
    <name type="scientific">Fusarium oxysporum f. sp. raphani</name>
    <dbReference type="NCBI Taxonomy" id="96318"/>
    <lineage>
        <taxon>Eukaryota</taxon>
        <taxon>Fungi</taxon>
        <taxon>Dikarya</taxon>
        <taxon>Ascomycota</taxon>
        <taxon>Pezizomycotina</taxon>
        <taxon>Sordariomycetes</taxon>
        <taxon>Hypocreomycetidae</taxon>
        <taxon>Hypocreales</taxon>
        <taxon>Nectriaceae</taxon>
        <taxon>Fusarium</taxon>
        <taxon>Fusarium oxysporum species complex</taxon>
    </lineage>
</organism>
<proteinExistence type="predicted"/>
<feature type="region of interest" description="Disordered" evidence="2">
    <location>
        <begin position="623"/>
        <end position="666"/>
    </location>
</feature>
<feature type="compositionally biased region" description="Polar residues" evidence="2">
    <location>
        <begin position="1"/>
        <end position="14"/>
    </location>
</feature>
<evidence type="ECO:0000256" key="1">
    <source>
        <dbReference type="ARBA" id="ARBA00022679"/>
    </source>
</evidence>
<evidence type="ECO:0000313" key="6">
    <source>
        <dbReference type="Proteomes" id="UP000693942"/>
    </source>
</evidence>
<dbReference type="PANTHER" id="PTHR48050:SF27">
    <property type="entry name" value="GLUCOSYLTRANSFERASE, PUTATIVE (AFU_ORTHOLOGUE AFUA_7G04880)-RELATED"/>
    <property type="match status" value="1"/>
</dbReference>